<dbReference type="Proteomes" id="UP000254554">
    <property type="component" value="Unassembled WGS sequence"/>
</dbReference>
<evidence type="ECO:0000313" key="2">
    <source>
        <dbReference type="Proteomes" id="UP000254554"/>
    </source>
</evidence>
<sequence length="223" mass="25472">MHLRHNLILAVTAIYLIVDFAYRKISKFFLAQRVTKINKAQAGVQTLKGKVQKFDAFILAPLSQKSCCGYLYFVVDKFDDIDKIVYSENQGQDFILDDGTGRCLIRSSLAGNFYNTKLWPPTIRFSNYSNLEDAIKFDDLNKNPSNKRYRHMEYRRQEEEMLYVEGVYQRTIGNLDLALLSLDGVLEDTNSAALTITPAYSGSEVNSSNRGYTLVKILNLFGF</sequence>
<accession>A0A377G6H2</accession>
<gene>
    <name evidence="1" type="ORF">NCTC11370_00466</name>
</gene>
<keyword evidence="2" id="KW-1185">Reference proteome</keyword>
<organism evidence="1 2">
    <name type="scientific">Fluoribacter dumoffii</name>
    <dbReference type="NCBI Taxonomy" id="463"/>
    <lineage>
        <taxon>Bacteria</taxon>
        <taxon>Pseudomonadati</taxon>
        <taxon>Pseudomonadota</taxon>
        <taxon>Gammaproteobacteria</taxon>
        <taxon>Legionellales</taxon>
        <taxon>Legionellaceae</taxon>
        <taxon>Fluoribacter</taxon>
    </lineage>
</organism>
<proteinExistence type="predicted"/>
<evidence type="ECO:0000313" key="1">
    <source>
        <dbReference type="EMBL" id="STO20412.1"/>
    </source>
</evidence>
<evidence type="ECO:0008006" key="3">
    <source>
        <dbReference type="Google" id="ProtNLM"/>
    </source>
</evidence>
<name>A0A377G6H2_9GAMM</name>
<reference evidence="1 2" key="1">
    <citation type="submission" date="2018-06" db="EMBL/GenBank/DDBJ databases">
        <authorList>
            <consortium name="Pathogen Informatics"/>
            <person name="Doyle S."/>
        </authorList>
    </citation>
    <scope>NUCLEOTIDE SEQUENCE [LARGE SCALE GENOMIC DNA]</scope>
    <source>
        <strain evidence="1 2">NCTC11370</strain>
    </source>
</reference>
<dbReference type="AlphaFoldDB" id="A0A377G6H2"/>
<protein>
    <recommendedName>
        <fullName evidence="3">RING-type E3 ubiquitin transferase</fullName>
    </recommendedName>
</protein>
<dbReference type="EMBL" id="UGGT01000001">
    <property type="protein sequence ID" value="STO20412.1"/>
    <property type="molecule type" value="Genomic_DNA"/>
</dbReference>